<sequence length="238" mass="26093">MNAPTLPVLYSALEPLDSDRHAGLHLRDVGHGFAAHLSSIPLAVEEFALAGRHMPVVFAAQAPHMPVALTGLAPDRNLFVDEKGAWRRGTYVPAYLRRYPFLLVRAAADSDQLVLCIDPQAPQFAASAGEPIFDADRKPAPLATKALDFTRSVEAAFRKTQEFAEGLSLMGLLQPAATQFEWEGKPFRVDGFHAVDRERLAKLTGEQLVTLRDKGWLDAIYAHMLSLGGIPELKQMQG</sequence>
<organism evidence="1 2">
    <name type="scientific">Sediminicoccus rosea</name>
    <dbReference type="NCBI Taxonomy" id="1225128"/>
    <lineage>
        <taxon>Bacteria</taxon>
        <taxon>Pseudomonadati</taxon>
        <taxon>Pseudomonadota</taxon>
        <taxon>Alphaproteobacteria</taxon>
        <taxon>Acetobacterales</taxon>
        <taxon>Roseomonadaceae</taxon>
        <taxon>Sediminicoccus</taxon>
    </lineage>
</organism>
<accession>A0ABZ0PH42</accession>
<protein>
    <submittedName>
        <fullName evidence="1">SapC family protein</fullName>
    </submittedName>
</protein>
<dbReference type="RefSeq" id="WP_318648913.1">
    <property type="nucleotide sequence ID" value="NZ_CP137852.1"/>
</dbReference>
<dbReference type="Proteomes" id="UP001305521">
    <property type="component" value="Chromosome"/>
</dbReference>
<dbReference type="Pfam" id="PF07277">
    <property type="entry name" value="SapC"/>
    <property type="match status" value="1"/>
</dbReference>
<name>A0ABZ0PH42_9PROT</name>
<evidence type="ECO:0000313" key="2">
    <source>
        <dbReference type="Proteomes" id="UP001305521"/>
    </source>
</evidence>
<dbReference type="EMBL" id="CP137852">
    <property type="protein sequence ID" value="WPB84950.1"/>
    <property type="molecule type" value="Genomic_DNA"/>
</dbReference>
<evidence type="ECO:0000313" key="1">
    <source>
        <dbReference type="EMBL" id="WPB84950.1"/>
    </source>
</evidence>
<dbReference type="InterPro" id="IPR010836">
    <property type="entry name" value="SapC"/>
</dbReference>
<proteinExistence type="predicted"/>
<keyword evidence="2" id="KW-1185">Reference proteome</keyword>
<reference evidence="1 2" key="1">
    <citation type="submission" date="2023-11" db="EMBL/GenBank/DDBJ databases">
        <title>Arctic aerobic anoxygenic photoheterotroph Sediminicoccus rosea KRV36 adapts its photosynthesis to long days of polar summer.</title>
        <authorList>
            <person name="Tomasch J."/>
            <person name="Kopejtka K."/>
            <person name="Bily T."/>
            <person name="Gardiner A.T."/>
            <person name="Gardian Z."/>
            <person name="Shivaramu S."/>
            <person name="Koblizek M."/>
            <person name="Engelhardt F."/>
            <person name="Kaftan D."/>
        </authorList>
    </citation>
    <scope>NUCLEOTIDE SEQUENCE [LARGE SCALE GENOMIC DNA]</scope>
    <source>
        <strain evidence="1 2">R-30</strain>
    </source>
</reference>
<gene>
    <name evidence="1" type="ORF">R9Z33_23020</name>
</gene>